<protein>
    <submittedName>
        <fullName evidence="2">Uncharacterized protein</fullName>
    </submittedName>
</protein>
<organism evidence="2 3">
    <name type="scientific">Agromyces humatus</name>
    <dbReference type="NCBI Taxonomy" id="279573"/>
    <lineage>
        <taxon>Bacteria</taxon>
        <taxon>Bacillati</taxon>
        <taxon>Actinomycetota</taxon>
        <taxon>Actinomycetes</taxon>
        <taxon>Micrococcales</taxon>
        <taxon>Microbacteriaceae</taxon>
        <taxon>Agromyces</taxon>
    </lineage>
</organism>
<proteinExistence type="predicted"/>
<keyword evidence="3" id="KW-1185">Reference proteome</keyword>
<evidence type="ECO:0000313" key="2">
    <source>
        <dbReference type="EMBL" id="GAA1772311.1"/>
    </source>
</evidence>
<dbReference type="EMBL" id="BAAANH010000011">
    <property type="protein sequence ID" value="GAA1772311.1"/>
    <property type="molecule type" value="Genomic_DNA"/>
</dbReference>
<dbReference type="Proteomes" id="UP001500506">
    <property type="component" value="Unassembled WGS sequence"/>
</dbReference>
<evidence type="ECO:0000313" key="3">
    <source>
        <dbReference type="Proteomes" id="UP001500506"/>
    </source>
</evidence>
<gene>
    <name evidence="2" type="ORF">GCM10009747_37620</name>
</gene>
<sequence length="61" mass="6492">MNRIAEHHHTAGVENSGVRSSAGTNLHGMDAVVTQLPASGAEAWWSTEPQLHSWDVPASSD</sequence>
<feature type="compositionally biased region" description="Basic and acidic residues" evidence="1">
    <location>
        <begin position="1"/>
        <end position="11"/>
    </location>
</feature>
<reference evidence="3" key="1">
    <citation type="journal article" date="2019" name="Int. J. Syst. Evol. Microbiol.">
        <title>The Global Catalogue of Microorganisms (GCM) 10K type strain sequencing project: providing services to taxonomists for standard genome sequencing and annotation.</title>
        <authorList>
            <consortium name="The Broad Institute Genomics Platform"/>
            <consortium name="The Broad Institute Genome Sequencing Center for Infectious Disease"/>
            <person name="Wu L."/>
            <person name="Ma J."/>
        </authorList>
    </citation>
    <scope>NUCLEOTIDE SEQUENCE [LARGE SCALE GENOMIC DNA]</scope>
    <source>
        <strain evidence="3">JCM 14319</strain>
    </source>
</reference>
<accession>A0ABP4X8G3</accession>
<name>A0ABP4X8G3_9MICO</name>
<feature type="region of interest" description="Disordered" evidence="1">
    <location>
        <begin position="1"/>
        <end position="24"/>
    </location>
</feature>
<evidence type="ECO:0000256" key="1">
    <source>
        <dbReference type="SAM" id="MobiDB-lite"/>
    </source>
</evidence>
<comment type="caution">
    <text evidence="2">The sequence shown here is derived from an EMBL/GenBank/DDBJ whole genome shotgun (WGS) entry which is preliminary data.</text>
</comment>